<dbReference type="Proteomes" id="UP000256485">
    <property type="component" value="Unassembled WGS sequence"/>
</dbReference>
<reference evidence="4 5" key="1">
    <citation type="submission" date="2018-08" db="EMBL/GenBank/DDBJ databases">
        <title>Sequencing the genomes of 1000 actinobacteria strains.</title>
        <authorList>
            <person name="Klenk H.-P."/>
        </authorList>
    </citation>
    <scope>NUCLEOTIDE SEQUENCE [LARGE SCALE GENOMIC DNA]</scope>
    <source>
        <strain evidence="4 5">DSM 22891</strain>
    </source>
</reference>
<keyword evidence="5" id="KW-1185">Reference proteome</keyword>
<dbReference type="EMBL" id="QTUC01000001">
    <property type="protein sequence ID" value="REF34785.1"/>
    <property type="molecule type" value="Genomic_DNA"/>
</dbReference>
<feature type="domain" description="Phospholipid/glycerol acyltransferase" evidence="3">
    <location>
        <begin position="97"/>
        <end position="213"/>
    </location>
</feature>
<dbReference type="RefSeq" id="WP_245940872.1">
    <property type="nucleotide sequence ID" value="NZ_QTUC01000001.1"/>
</dbReference>
<organism evidence="4 5">
    <name type="scientific">Thermasporomyces composti</name>
    <dbReference type="NCBI Taxonomy" id="696763"/>
    <lineage>
        <taxon>Bacteria</taxon>
        <taxon>Bacillati</taxon>
        <taxon>Actinomycetota</taxon>
        <taxon>Actinomycetes</taxon>
        <taxon>Propionibacteriales</taxon>
        <taxon>Nocardioidaceae</taxon>
        <taxon>Thermasporomyces</taxon>
    </lineage>
</organism>
<dbReference type="Pfam" id="PF01553">
    <property type="entry name" value="Acyltransferase"/>
    <property type="match status" value="1"/>
</dbReference>
<keyword evidence="1 4" id="KW-0808">Transferase</keyword>
<dbReference type="AlphaFoldDB" id="A0A3D9V6W7"/>
<evidence type="ECO:0000256" key="1">
    <source>
        <dbReference type="ARBA" id="ARBA00022679"/>
    </source>
</evidence>
<dbReference type="GO" id="GO:0006654">
    <property type="term" value="P:phosphatidic acid biosynthetic process"/>
    <property type="evidence" value="ECO:0007669"/>
    <property type="project" value="TreeGrafter"/>
</dbReference>
<protein>
    <submittedName>
        <fullName evidence="4">1-acyl-sn-glycerol-3-phosphate acyltransferase</fullName>
    </submittedName>
</protein>
<accession>A0A3D9V6W7</accession>
<dbReference type="GO" id="GO:0003841">
    <property type="term" value="F:1-acylglycerol-3-phosphate O-acyltransferase activity"/>
    <property type="evidence" value="ECO:0007669"/>
    <property type="project" value="TreeGrafter"/>
</dbReference>
<sequence>MSTRRMGPVRFVRETAQEVRMVARAWRWGRRPLVPRSAEPFQPPKQPHVFPTAWARTPVANAVRDIVQRAGLRPLLHSTVTPQVAGLDVLTRVKPPVLFVANHSSHLDTPMILCTLPDEWRRRTAVAAAADYFFDTWWRATGSAMVFNTFPIERRGGALSSTPGDLLDEGWNVVVYPEGTRSVDGWVGRFRMGAAWLAVDHRVPVVPIAIRGSYAAMPRGRGWPQPGRLPVRIRYGEPIWPEEGEGPRAFAPKIRDAVARLLDEDATTWWDATRRAARGETPDPAGPPIATWRRIWAQTEPPGRDGRPRAWR</sequence>
<dbReference type="PANTHER" id="PTHR10434:SF11">
    <property type="entry name" value="1-ACYL-SN-GLYCEROL-3-PHOSPHATE ACYLTRANSFERASE"/>
    <property type="match status" value="1"/>
</dbReference>
<dbReference type="PANTHER" id="PTHR10434">
    <property type="entry name" value="1-ACYL-SN-GLYCEROL-3-PHOSPHATE ACYLTRANSFERASE"/>
    <property type="match status" value="1"/>
</dbReference>
<gene>
    <name evidence="4" type="ORF">DFJ64_0151</name>
</gene>
<evidence type="ECO:0000313" key="4">
    <source>
        <dbReference type="EMBL" id="REF34785.1"/>
    </source>
</evidence>
<dbReference type="CDD" id="cd07989">
    <property type="entry name" value="LPLAT_AGPAT-like"/>
    <property type="match status" value="1"/>
</dbReference>
<keyword evidence="2 4" id="KW-0012">Acyltransferase</keyword>
<comment type="caution">
    <text evidence="4">The sequence shown here is derived from an EMBL/GenBank/DDBJ whole genome shotgun (WGS) entry which is preliminary data.</text>
</comment>
<proteinExistence type="predicted"/>
<name>A0A3D9V6W7_THECX</name>
<evidence type="ECO:0000256" key="2">
    <source>
        <dbReference type="ARBA" id="ARBA00023315"/>
    </source>
</evidence>
<dbReference type="SUPFAM" id="SSF69593">
    <property type="entry name" value="Glycerol-3-phosphate (1)-acyltransferase"/>
    <property type="match status" value="1"/>
</dbReference>
<dbReference type="SMART" id="SM00563">
    <property type="entry name" value="PlsC"/>
    <property type="match status" value="1"/>
</dbReference>
<evidence type="ECO:0000313" key="5">
    <source>
        <dbReference type="Proteomes" id="UP000256485"/>
    </source>
</evidence>
<evidence type="ECO:0000259" key="3">
    <source>
        <dbReference type="SMART" id="SM00563"/>
    </source>
</evidence>
<dbReference type="InterPro" id="IPR002123">
    <property type="entry name" value="Plipid/glycerol_acylTrfase"/>
</dbReference>